<dbReference type="PROSITE" id="PS01117">
    <property type="entry name" value="HTH_MARR_1"/>
    <property type="match status" value="1"/>
</dbReference>
<feature type="region of interest" description="Disordered" evidence="4">
    <location>
        <begin position="1"/>
        <end position="21"/>
    </location>
</feature>
<keyword evidence="2" id="KW-0238">DNA-binding</keyword>
<dbReference type="PRINTS" id="PR00598">
    <property type="entry name" value="HTHMARR"/>
</dbReference>
<dbReference type="PANTHER" id="PTHR33164:SF99">
    <property type="entry name" value="MARR FAMILY REGULATORY PROTEIN"/>
    <property type="match status" value="1"/>
</dbReference>
<dbReference type="Pfam" id="PF12802">
    <property type="entry name" value="MarR_2"/>
    <property type="match status" value="1"/>
</dbReference>
<dbReference type="InterPro" id="IPR036388">
    <property type="entry name" value="WH-like_DNA-bd_sf"/>
</dbReference>
<comment type="caution">
    <text evidence="6">The sequence shown here is derived from an EMBL/GenBank/DDBJ whole genome shotgun (WGS) entry which is preliminary data.</text>
</comment>
<dbReference type="InterPro" id="IPR036390">
    <property type="entry name" value="WH_DNA-bd_sf"/>
</dbReference>
<dbReference type="InterPro" id="IPR000835">
    <property type="entry name" value="HTH_MarR-typ"/>
</dbReference>
<dbReference type="SMART" id="SM00347">
    <property type="entry name" value="HTH_MARR"/>
    <property type="match status" value="1"/>
</dbReference>
<dbReference type="SUPFAM" id="SSF46785">
    <property type="entry name" value="Winged helix' DNA-binding domain"/>
    <property type="match status" value="1"/>
</dbReference>
<name>A0ABV5V5H1_9MICO</name>
<dbReference type="EMBL" id="JBHMAX010000024">
    <property type="protein sequence ID" value="MFB9733066.1"/>
    <property type="molecule type" value="Genomic_DNA"/>
</dbReference>
<evidence type="ECO:0000256" key="1">
    <source>
        <dbReference type="ARBA" id="ARBA00023015"/>
    </source>
</evidence>
<protein>
    <submittedName>
        <fullName evidence="6">MarR family winged helix-turn-helix transcriptional regulator</fullName>
    </submittedName>
</protein>
<accession>A0ABV5V5H1</accession>
<evidence type="ECO:0000313" key="7">
    <source>
        <dbReference type="Proteomes" id="UP001589613"/>
    </source>
</evidence>
<keyword evidence="7" id="KW-1185">Reference proteome</keyword>
<evidence type="ECO:0000256" key="3">
    <source>
        <dbReference type="ARBA" id="ARBA00023163"/>
    </source>
</evidence>
<evidence type="ECO:0000313" key="6">
    <source>
        <dbReference type="EMBL" id="MFB9733066.1"/>
    </source>
</evidence>
<feature type="compositionally biased region" description="Basic and acidic residues" evidence="4">
    <location>
        <begin position="1"/>
        <end position="11"/>
    </location>
</feature>
<evidence type="ECO:0000256" key="2">
    <source>
        <dbReference type="ARBA" id="ARBA00023125"/>
    </source>
</evidence>
<reference evidence="6 7" key="1">
    <citation type="submission" date="2024-09" db="EMBL/GenBank/DDBJ databases">
        <authorList>
            <person name="Sun Q."/>
            <person name="Mori K."/>
        </authorList>
    </citation>
    <scope>NUCLEOTIDE SEQUENCE [LARGE SCALE GENOMIC DNA]</scope>
    <source>
        <strain evidence="6 7">JCM 12763</strain>
    </source>
</reference>
<proteinExistence type="predicted"/>
<evidence type="ECO:0000259" key="5">
    <source>
        <dbReference type="PROSITE" id="PS50995"/>
    </source>
</evidence>
<gene>
    <name evidence="6" type="ORF">ACFFN0_13535</name>
</gene>
<evidence type="ECO:0000256" key="4">
    <source>
        <dbReference type="SAM" id="MobiDB-lite"/>
    </source>
</evidence>
<feature type="domain" description="HTH marR-type" evidence="5">
    <location>
        <begin position="36"/>
        <end position="164"/>
    </location>
</feature>
<keyword evidence="3" id="KW-0804">Transcription</keyword>
<dbReference type="PANTHER" id="PTHR33164">
    <property type="entry name" value="TRANSCRIPTIONAL REGULATOR, MARR FAMILY"/>
    <property type="match status" value="1"/>
</dbReference>
<organism evidence="6 7">
    <name type="scientific">Ornithinimicrobium kibberense</name>
    <dbReference type="NCBI Taxonomy" id="282060"/>
    <lineage>
        <taxon>Bacteria</taxon>
        <taxon>Bacillati</taxon>
        <taxon>Actinomycetota</taxon>
        <taxon>Actinomycetes</taxon>
        <taxon>Micrococcales</taxon>
        <taxon>Ornithinimicrobiaceae</taxon>
        <taxon>Ornithinimicrobium</taxon>
    </lineage>
</organism>
<sequence>MSERSTQEPARHTLVQPEAEGLPHSRWVGSWERSQTLDALRSLLDTSRRATPALARRADLSHSEAAVLEHVMDEPAGPTELAQRLGVTSAAASGIVDRLVARGHVAREPHPSDRRRTVVVATDSGREEMLGHLMPMFADLARLDQELSPQERDVVLRFLTAAERAVSRLL</sequence>
<dbReference type="InterPro" id="IPR023187">
    <property type="entry name" value="Tscrpt_reg_MarR-type_CS"/>
</dbReference>
<dbReference type="Proteomes" id="UP001589613">
    <property type="component" value="Unassembled WGS sequence"/>
</dbReference>
<dbReference type="PROSITE" id="PS50995">
    <property type="entry name" value="HTH_MARR_2"/>
    <property type="match status" value="1"/>
</dbReference>
<dbReference type="RefSeq" id="WP_141338006.1">
    <property type="nucleotide sequence ID" value="NZ_JBHMAX010000024.1"/>
</dbReference>
<dbReference type="InterPro" id="IPR039422">
    <property type="entry name" value="MarR/SlyA-like"/>
</dbReference>
<dbReference type="Gene3D" id="1.10.10.10">
    <property type="entry name" value="Winged helix-like DNA-binding domain superfamily/Winged helix DNA-binding domain"/>
    <property type="match status" value="1"/>
</dbReference>
<keyword evidence="1" id="KW-0805">Transcription regulation</keyword>